<protein>
    <submittedName>
        <fullName evidence="4">Galactoside transport system permease protein mglC</fullName>
    </submittedName>
</protein>
<evidence type="ECO:0000256" key="1">
    <source>
        <dbReference type="ARBA" id="ARBA00023157"/>
    </source>
</evidence>
<dbReference type="InterPro" id="IPR008139">
    <property type="entry name" value="SaposinB_dom"/>
</dbReference>
<proteinExistence type="predicted"/>
<feature type="signal peptide" evidence="2">
    <location>
        <begin position="1"/>
        <end position="21"/>
    </location>
</feature>
<feature type="domain" description="Saposin B-type" evidence="3">
    <location>
        <begin position="109"/>
        <end position="187"/>
    </location>
</feature>
<evidence type="ECO:0000256" key="2">
    <source>
        <dbReference type="SAM" id="SignalP"/>
    </source>
</evidence>
<dbReference type="SUPFAM" id="SSF47862">
    <property type="entry name" value="Saposin"/>
    <property type="match status" value="1"/>
</dbReference>
<dbReference type="AlphaFoldDB" id="A0A1D1Z4X9"/>
<dbReference type="Gene3D" id="1.10.225.10">
    <property type="entry name" value="Saposin-like"/>
    <property type="match status" value="1"/>
</dbReference>
<feature type="chain" id="PRO_5008900718" evidence="2">
    <location>
        <begin position="22"/>
        <end position="208"/>
    </location>
</feature>
<evidence type="ECO:0000259" key="3">
    <source>
        <dbReference type="PROSITE" id="PS50015"/>
    </source>
</evidence>
<dbReference type="InterPro" id="IPR051428">
    <property type="entry name" value="Sphingo_Act-Surfact_Prot"/>
</dbReference>
<dbReference type="InterPro" id="IPR011001">
    <property type="entry name" value="Saposin-like"/>
</dbReference>
<reference evidence="4" key="1">
    <citation type="submission" date="2015-07" db="EMBL/GenBank/DDBJ databases">
        <title>Transcriptome Assembly of Anthurium amnicola.</title>
        <authorList>
            <person name="Suzuki J."/>
        </authorList>
    </citation>
    <scope>NUCLEOTIDE SEQUENCE</scope>
</reference>
<accession>A0A1D1Z4X9</accession>
<dbReference type="PROSITE" id="PS50015">
    <property type="entry name" value="SAP_B"/>
    <property type="match status" value="1"/>
</dbReference>
<name>A0A1D1Z4X9_9ARAE</name>
<keyword evidence="1" id="KW-1015">Disulfide bond</keyword>
<dbReference type="EMBL" id="GDJX01006010">
    <property type="protein sequence ID" value="JAT61926.1"/>
    <property type="molecule type" value="Transcribed_RNA"/>
</dbReference>
<dbReference type="SMART" id="SM00741">
    <property type="entry name" value="SapB"/>
    <property type="match status" value="1"/>
</dbReference>
<evidence type="ECO:0000313" key="4">
    <source>
        <dbReference type="EMBL" id="JAT61926.1"/>
    </source>
</evidence>
<gene>
    <name evidence="4" type="primary">mglC_0</name>
    <name evidence="4" type="ORF">g.16741</name>
</gene>
<dbReference type="PANTHER" id="PTHR11480:SF87">
    <property type="entry name" value="PROSAPOSIN-LIKE"/>
    <property type="match status" value="1"/>
</dbReference>
<dbReference type="PANTHER" id="PTHR11480">
    <property type="entry name" value="SAPOSIN-RELATED"/>
    <property type="match status" value="1"/>
</dbReference>
<sequence length="208" mass="23598">MKNIGAAPIIVFFFLLIFVDSARDVFVPIAHDTGRNHPFMEDDFDTSELVKVFDDEVSSLQASATEFSRSCLEIPRKAKEILDQSLINELDRLASTFCRTADLEAKLRSNETCATCRGILQMISDEFGDTDKQLKIIAHLLKVCEAQTFADQCKQFVFAFGPIAMTTLQKIMNMDLCHKVYICSDPRNQTQYVNQMHMGKFEHIRGAN</sequence>
<keyword evidence="2" id="KW-0732">Signal</keyword>
<organism evidence="4">
    <name type="scientific">Anthurium amnicola</name>
    <dbReference type="NCBI Taxonomy" id="1678845"/>
    <lineage>
        <taxon>Eukaryota</taxon>
        <taxon>Viridiplantae</taxon>
        <taxon>Streptophyta</taxon>
        <taxon>Embryophyta</taxon>
        <taxon>Tracheophyta</taxon>
        <taxon>Spermatophyta</taxon>
        <taxon>Magnoliopsida</taxon>
        <taxon>Liliopsida</taxon>
        <taxon>Araceae</taxon>
        <taxon>Pothoideae</taxon>
        <taxon>Potheae</taxon>
        <taxon>Anthurium</taxon>
    </lineage>
</organism>